<keyword evidence="2" id="KW-1185">Reference proteome</keyword>
<evidence type="ECO:0000313" key="2">
    <source>
        <dbReference type="Proteomes" id="UP000002729"/>
    </source>
</evidence>
<accession>F0YR85</accession>
<dbReference type="Proteomes" id="UP000002729">
    <property type="component" value="Unassembled WGS sequence"/>
</dbReference>
<sequence>ARRGDKPDNAEAKLAKAVCREAVVLCRVDAAALAAAAPPRAAAAAAAALARDVDALRGGRDRPSGELALRVCSPEKLRGPMRRVAGVAALVASLGVCDDCGLEALGSGPCESCGLVEAHQAAQLESALAACEASGTPAGGVVRSLRSGACPTSWAVTCLDHFNCGAILRDVSDPLAEGLRALGAADVVAGTLSHCLATVPDCGDRQHLVLNGNLANASHAAALPRGSVLASLGAGNGRD</sequence>
<dbReference type="RefSeq" id="XP_009042927.1">
    <property type="nucleotide sequence ID" value="XM_009044679.1"/>
</dbReference>
<dbReference type="EMBL" id="GL833581">
    <property type="protein sequence ID" value="EGB02374.1"/>
    <property type="molecule type" value="Genomic_DNA"/>
</dbReference>
<dbReference type="OrthoDB" id="10609843at2759"/>
<feature type="non-terminal residue" evidence="1">
    <location>
        <position position="1"/>
    </location>
</feature>
<feature type="non-terminal residue" evidence="1">
    <location>
        <position position="239"/>
    </location>
</feature>
<proteinExistence type="predicted"/>
<organism evidence="2">
    <name type="scientific">Aureococcus anophagefferens</name>
    <name type="common">Harmful bloom alga</name>
    <dbReference type="NCBI Taxonomy" id="44056"/>
    <lineage>
        <taxon>Eukaryota</taxon>
        <taxon>Sar</taxon>
        <taxon>Stramenopiles</taxon>
        <taxon>Ochrophyta</taxon>
        <taxon>Pelagophyceae</taxon>
        <taxon>Pelagomonadales</taxon>
        <taxon>Pelagomonadaceae</taxon>
        <taxon>Aureococcus</taxon>
    </lineage>
</organism>
<protein>
    <submittedName>
        <fullName evidence="1">Uncharacterized protein</fullName>
    </submittedName>
</protein>
<dbReference type="GeneID" id="20227130"/>
<dbReference type="InParanoid" id="F0YR85"/>
<dbReference type="KEGG" id="aaf:AURANDRAFT_68942"/>
<name>F0YR85_AURAN</name>
<reference evidence="1 2" key="1">
    <citation type="journal article" date="2011" name="Proc. Natl. Acad. Sci. U.S.A.">
        <title>Niche of harmful alga Aureococcus anophagefferens revealed through ecogenomics.</title>
        <authorList>
            <person name="Gobler C.J."/>
            <person name="Berry D.L."/>
            <person name="Dyhrman S.T."/>
            <person name="Wilhelm S.W."/>
            <person name="Salamov A."/>
            <person name="Lobanov A.V."/>
            <person name="Zhang Y."/>
            <person name="Collier J.L."/>
            <person name="Wurch L.L."/>
            <person name="Kustka A.B."/>
            <person name="Dill B.D."/>
            <person name="Shah M."/>
            <person name="VerBerkmoes N.C."/>
            <person name="Kuo A."/>
            <person name="Terry A."/>
            <person name="Pangilinan J."/>
            <person name="Lindquist E.A."/>
            <person name="Lucas S."/>
            <person name="Paulsen I.T."/>
            <person name="Hattenrath-Lehmann T.K."/>
            <person name="Talmage S.C."/>
            <person name="Walker E.A."/>
            <person name="Koch F."/>
            <person name="Burson A.M."/>
            <person name="Marcoval M.A."/>
            <person name="Tang Y.Z."/>
            <person name="Lecleir G.R."/>
            <person name="Coyne K.J."/>
            <person name="Berg G.M."/>
            <person name="Bertrand E.M."/>
            <person name="Saito M.A."/>
            <person name="Gladyshev V.N."/>
            <person name="Grigoriev I.V."/>
        </authorList>
    </citation>
    <scope>NUCLEOTIDE SEQUENCE [LARGE SCALE GENOMIC DNA]</scope>
    <source>
        <strain evidence="2">CCMP 1984</strain>
    </source>
</reference>
<dbReference type="AlphaFoldDB" id="F0YR85"/>
<gene>
    <name evidence="1" type="ORF">AURANDRAFT_68942</name>
</gene>
<evidence type="ECO:0000313" key="1">
    <source>
        <dbReference type="EMBL" id="EGB02374.1"/>
    </source>
</evidence>